<dbReference type="STRING" id="1081108.A0A168DPN4"/>
<dbReference type="Gene3D" id="3.40.50.10540">
    <property type="entry name" value="Crotonobetainyl-coa:carnitine coa-transferase, domain 1"/>
    <property type="match status" value="1"/>
</dbReference>
<dbReference type="EMBL" id="AZHF01000007">
    <property type="protein sequence ID" value="OAA72858.1"/>
    <property type="molecule type" value="Genomic_DNA"/>
</dbReference>
<dbReference type="InterPro" id="IPR050509">
    <property type="entry name" value="CoA-transferase_III"/>
</dbReference>
<evidence type="ECO:0000313" key="3">
    <source>
        <dbReference type="Proteomes" id="UP000076881"/>
    </source>
</evidence>
<dbReference type="PANTHER" id="PTHR48228:SF4">
    <property type="entry name" value="BLR3030 PROTEIN"/>
    <property type="match status" value="1"/>
</dbReference>
<dbReference type="OrthoDB" id="5863171at2759"/>
<dbReference type="InterPro" id="IPR023606">
    <property type="entry name" value="CoA-Trfase_III_dom_1_sf"/>
</dbReference>
<comment type="similarity">
    <text evidence="1">Belongs to the CoA-transferase III family.</text>
</comment>
<dbReference type="Pfam" id="PF02515">
    <property type="entry name" value="CoA_transf_3"/>
    <property type="match status" value="1"/>
</dbReference>
<organism evidence="2 3">
    <name type="scientific">Akanthomyces lecanii RCEF 1005</name>
    <dbReference type="NCBI Taxonomy" id="1081108"/>
    <lineage>
        <taxon>Eukaryota</taxon>
        <taxon>Fungi</taxon>
        <taxon>Dikarya</taxon>
        <taxon>Ascomycota</taxon>
        <taxon>Pezizomycotina</taxon>
        <taxon>Sordariomycetes</taxon>
        <taxon>Hypocreomycetidae</taxon>
        <taxon>Hypocreales</taxon>
        <taxon>Cordycipitaceae</taxon>
        <taxon>Akanthomyces</taxon>
        <taxon>Cordyceps confragosa</taxon>
    </lineage>
</organism>
<dbReference type="InterPro" id="IPR003673">
    <property type="entry name" value="CoA-Trfase_fam_III"/>
</dbReference>
<dbReference type="AlphaFoldDB" id="A0A168DPN4"/>
<keyword evidence="2" id="KW-0808">Transferase</keyword>
<evidence type="ECO:0000256" key="1">
    <source>
        <dbReference type="ARBA" id="ARBA00008383"/>
    </source>
</evidence>
<protein>
    <submittedName>
        <fullName evidence="2">CoA-transferase family III domain protein</fullName>
    </submittedName>
</protein>
<sequence>MTSPDRSELTTSGVAEDIWTSVGLPSSALTSLHLPSADTIVFPSSYKIGVLAQATIGASALAAAQYYGLRNSSDKVPDVTVPLDHARLEFHSQQYQSLDSWAQNPPDVSINKVGGLHRTSDGYVRIHDLFPNHVAGTMEILGLPRDATKQQVADKTIHWDAVDLETKGTEEGKVAIYAQRTCAEWDALPQSTAVATAPILLRRLRTGPTKVLPPTGTQNKALSGLKVVELTRVIAGPVAGRTLAAHGADVLWVTSPSLPAVPFLDSDMSRGKRTIQLDIRSAADKATLLDLLRTADVFLQGYRPESLAAHGLSPADLTDINPSLVVANLSAFGPSGPWSRRRGFDSLVQTASGMAVSEAEHADEGESARVTPVQALDHGSGYLLATGIMAALHRRATEGGSWRVDVSLAGTMKYLRSLGQYPGRQGFDGVEPLPASIKEVPGGFVDVKQSAVFGKAMALKHSARIDGVEVGYDEAPKPLGSDEPKWKDA</sequence>
<proteinExistence type="inferred from homology"/>
<name>A0A168DPN4_CORDF</name>
<gene>
    <name evidence="2" type="ORF">LEL_08642</name>
</gene>
<dbReference type="PANTHER" id="PTHR48228">
    <property type="entry name" value="SUCCINYL-COA--D-CITRAMALATE COA-TRANSFERASE"/>
    <property type="match status" value="1"/>
</dbReference>
<accession>A0A168DPN4</accession>
<comment type="caution">
    <text evidence="2">The sequence shown here is derived from an EMBL/GenBank/DDBJ whole genome shotgun (WGS) entry which is preliminary data.</text>
</comment>
<dbReference type="GO" id="GO:0016740">
    <property type="term" value="F:transferase activity"/>
    <property type="evidence" value="ECO:0007669"/>
    <property type="project" value="UniProtKB-KW"/>
</dbReference>
<evidence type="ECO:0000313" key="2">
    <source>
        <dbReference type="EMBL" id="OAA72858.1"/>
    </source>
</evidence>
<reference evidence="2 3" key="1">
    <citation type="journal article" date="2016" name="Genome Biol. Evol.">
        <title>Divergent and convergent evolution of fungal pathogenicity.</title>
        <authorList>
            <person name="Shang Y."/>
            <person name="Xiao G."/>
            <person name="Zheng P."/>
            <person name="Cen K."/>
            <person name="Zhan S."/>
            <person name="Wang C."/>
        </authorList>
    </citation>
    <scope>NUCLEOTIDE SEQUENCE [LARGE SCALE GENOMIC DNA]</scope>
    <source>
        <strain evidence="2 3">RCEF 1005</strain>
    </source>
</reference>
<keyword evidence="3" id="KW-1185">Reference proteome</keyword>
<dbReference type="SUPFAM" id="SSF89796">
    <property type="entry name" value="CoA-transferase family III (CaiB/BaiF)"/>
    <property type="match status" value="2"/>
</dbReference>
<dbReference type="Proteomes" id="UP000076881">
    <property type="component" value="Unassembled WGS sequence"/>
</dbReference>